<reference evidence="1 2" key="1">
    <citation type="submission" date="2024-02" db="EMBL/GenBank/DDBJ databases">
        <title>Discinaceae phylogenomics.</title>
        <authorList>
            <person name="Dirks A.C."/>
            <person name="James T.Y."/>
        </authorList>
    </citation>
    <scope>NUCLEOTIDE SEQUENCE [LARGE SCALE GENOMIC DNA]</scope>
    <source>
        <strain evidence="1 2">ACD0624</strain>
    </source>
</reference>
<dbReference type="Proteomes" id="UP001447188">
    <property type="component" value="Unassembled WGS sequence"/>
</dbReference>
<evidence type="ECO:0000313" key="2">
    <source>
        <dbReference type="Proteomes" id="UP001447188"/>
    </source>
</evidence>
<name>A0ABR3GRT6_9PEZI</name>
<organism evidence="1 2">
    <name type="scientific">Discina gigas</name>
    <dbReference type="NCBI Taxonomy" id="1032678"/>
    <lineage>
        <taxon>Eukaryota</taxon>
        <taxon>Fungi</taxon>
        <taxon>Dikarya</taxon>
        <taxon>Ascomycota</taxon>
        <taxon>Pezizomycotina</taxon>
        <taxon>Pezizomycetes</taxon>
        <taxon>Pezizales</taxon>
        <taxon>Discinaceae</taxon>
        <taxon>Discina</taxon>
    </lineage>
</organism>
<feature type="non-terminal residue" evidence="1">
    <location>
        <position position="136"/>
    </location>
</feature>
<protein>
    <submittedName>
        <fullName evidence="1">Uncharacterized protein</fullName>
    </submittedName>
</protein>
<evidence type="ECO:0000313" key="1">
    <source>
        <dbReference type="EMBL" id="KAL0638632.1"/>
    </source>
</evidence>
<gene>
    <name evidence="1" type="ORF">Q9L58_002358</name>
</gene>
<sequence>MTLIQMLEDGGRWRKLAGLDIDSRKLVWKKGMAEHVLNLLRERVCVEMRKLVWRDVVEMPWNDGFVGCVLDWGAMEKGDEGPPESLISLKGKATPLHHMRTLLGDEMTTALRMEMKIPEEVVRTGLLIHTRTLKAQ</sequence>
<keyword evidence="2" id="KW-1185">Reference proteome</keyword>
<comment type="caution">
    <text evidence="1">The sequence shown here is derived from an EMBL/GenBank/DDBJ whole genome shotgun (WGS) entry which is preliminary data.</text>
</comment>
<accession>A0ABR3GRT6</accession>
<dbReference type="EMBL" id="JBBBZM010000020">
    <property type="protein sequence ID" value="KAL0638632.1"/>
    <property type="molecule type" value="Genomic_DNA"/>
</dbReference>
<proteinExistence type="predicted"/>